<keyword evidence="3" id="KW-1185">Reference proteome</keyword>
<feature type="region of interest" description="Disordered" evidence="1">
    <location>
        <begin position="395"/>
        <end position="454"/>
    </location>
</feature>
<name>A0A9N8EL62_9STRA</name>
<evidence type="ECO:0000256" key="1">
    <source>
        <dbReference type="SAM" id="MobiDB-lite"/>
    </source>
</evidence>
<gene>
    <name evidence="2" type="ORF">SEMRO_1182_G249950.1</name>
</gene>
<feature type="compositionally biased region" description="Acidic residues" evidence="1">
    <location>
        <begin position="109"/>
        <end position="125"/>
    </location>
</feature>
<feature type="compositionally biased region" description="Basic residues" evidence="1">
    <location>
        <begin position="134"/>
        <end position="147"/>
    </location>
</feature>
<feature type="region of interest" description="Disordered" evidence="1">
    <location>
        <begin position="478"/>
        <end position="624"/>
    </location>
</feature>
<evidence type="ECO:0000313" key="2">
    <source>
        <dbReference type="EMBL" id="CAB9521296.1"/>
    </source>
</evidence>
<accession>A0A9N8EL62</accession>
<dbReference type="AlphaFoldDB" id="A0A9N8EL62"/>
<organism evidence="2 3">
    <name type="scientific">Seminavis robusta</name>
    <dbReference type="NCBI Taxonomy" id="568900"/>
    <lineage>
        <taxon>Eukaryota</taxon>
        <taxon>Sar</taxon>
        <taxon>Stramenopiles</taxon>
        <taxon>Ochrophyta</taxon>
        <taxon>Bacillariophyta</taxon>
        <taxon>Bacillariophyceae</taxon>
        <taxon>Bacillariophycidae</taxon>
        <taxon>Naviculales</taxon>
        <taxon>Naviculaceae</taxon>
        <taxon>Seminavis</taxon>
    </lineage>
</organism>
<dbReference type="EMBL" id="CAICTM010001180">
    <property type="protein sequence ID" value="CAB9521296.1"/>
    <property type="molecule type" value="Genomic_DNA"/>
</dbReference>
<feature type="compositionally biased region" description="Polar residues" evidence="1">
    <location>
        <begin position="443"/>
        <end position="452"/>
    </location>
</feature>
<comment type="caution">
    <text evidence="2">The sequence shown here is derived from an EMBL/GenBank/DDBJ whole genome shotgun (WGS) entry which is preliminary data.</text>
</comment>
<protein>
    <submittedName>
        <fullName evidence="2">Uncharacterized protein</fullName>
    </submittedName>
</protein>
<reference evidence="2" key="1">
    <citation type="submission" date="2020-06" db="EMBL/GenBank/DDBJ databases">
        <authorList>
            <consortium name="Plant Systems Biology data submission"/>
        </authorList>
    </citation>
    <scope>NUCLEOTIDE SEQUENCE</scope>
    <source>
        <strain evidence="2">D6</strain>
    </source>
</reference>
<dbReference type="Proteomes" id="UP001153069">
    <property type="component" value="Unassembled WGS sequence"/>
</dbReference>
<feature type="compositionally biased region" description="Low complexity" evidence="1">
    <location>
        <begin position="495"/>
        <end position="512"/>
    </location>
</feature>
<feature type="region of interest" description="Disordered" evidence="1">
    <location>
        <begin position="80"/>
        <end position="189"/>
    </location>
</feature>
<sequence>MAPPKLTKEELAQFHLHLEAKSGTQLKDLAKEHPEVYAEEFIGKEKVIAYRNRVNFLRNKKKDDPGDYWKLFAASQKHLLAAANKPKEEQPKKQPSKSSSTTAAKVDESEIEDWEEEDDAEAEEEPPVKDIAVPKKKPPRPSRRRKGASATSTASKTTPTPSTTPKKMAKSKKAKATPSVSTIGSPNPKSINATLQFETLEKAEAFCNACYVVDWHNPENSGAPLFFPYSIPSCETADASQEYEGFRIAMASVMDLRDFNKVTGTTICGGTGIVVRQQVYPTVMLKDYNEIHESRNDANKKAMTCHAKLANAITLDESRLWWYTLFTFADDTVVTANLEDHLAPTTEQTTKITMQEFDLETQVGKKKHKKTQHFSPAYLEFRIVEEDPNASLLKLPSVESEDDDYGDQLKGQKQHPSGIPKAPPKRKPTSPIGDGASMKVQKEQGSNTTAEQIRTKKALLEQKKKEIAERKMLRALAAERQRQEQMEQQRRLQEEAQAMQQAAAAAAAANAAVVPAFLPESKQKAKESSASTRRREIASSPRSNEYHNEVPKDGAPKRSKEMMTVKGVDTGAIKINRQSQSDSRRQQKKDAKKKQNRDAFASELTIQPPPPTPDAEKTKDDVNDFISNLTDGQDKFEQEVLNGMKNLNC</sequence>
<feature type="compositionally biased region" description="Basic and acidic residues" evidence="1">
    <location>
        <begin position="478"/>
        <end position="494"/>
    </location>
</feature>
<feature type="compositionally biased region" description="Low complexity" evidence="1">
    <location>
        <begin position="148"/>
        <end position="166"/>
    </location>
</feature>
<feature type="compositionally biased region" description="Basic and acidic residues" evidence="1">
    <location>
        <begin position="521"/>
        <end position="537"/>
    </location>
</feature>
<evidence type="ECO:0000313" key="3">
    <source>
        <dbReference type="Proteomes" id="UP001153069"/>
    </source>
</evidence>
<feature type="compositionally biased region" description="Basic and acidic residues" evidence="1">
    <location>
        <begin position="544"/>
        <end position="563"/>
    </location>
</feature>
<proteinExistence type="predicted"/>